<feature type="compositionally biased region" description="Low complexity" evidence="8">
    <location>
        <begin position="381"/>
        <end position="392"/>
    </location>
</feature>
<evidence type="ECO:0000256" key="6">
    <source>
        <dbReference type="ARBA" id="ARBA00023134"/>
    </source>
</evidence>
<feature type="compositionally biased region" description="Acidic residues" evidence="8">
    <location>
        <begin position="55"/>
        <end position="69"/>
    </location>
</feature>
<feature type="compositionally biased region" description="Basic and acidic residues" evidence="8">
    <location>
        <begin position="257"/>
        <end position="274"/>
    </location>
</feature>
<evidence type="ECO:0000256" key="3">
    <source>
        <dbReference type="ARBA" id="ARBA00022540"/>
    </source>
</evidence>
<feature type="compositionally biased region" description="Basic and acidic residues" evidence="8">
    <location>
        <begin position="573"/>
        <end position="582"/>
    </location>
</feature>
<dbReference type="SUPFAM" id="SSF50447">
    <property type="entry name" value="Translation proteins"/>
    <property type="match status" value="1"/>
</dbReference>
<evidence type="ECO:0000256" key="7">
    <source>
        <dbReference type="ARBA" id="ARBA00032478"/>
    </source>
</evidence>
<sequence length="1191" mass="134013">MGKPKKGKKKDVDWEDDVLNDLESLKDGEPDKKENTASKVKENKPSGGRFQGLNIEDDGPAEDDDDDLTEMVTSSQKSKKQKKKKDVEATKETVETESLATGNVDDLQTVDNVVEENGNGVTDEPSVTTSKKSKKKKKDKKDFDFDLEGDSEDEKVKPVKKTDEAAKKPEEVTVTDEGTTGVKTAAQKRAEKKEREKKKKEAEKAKAKTKVKKDESKATTSADDKTEEGKVEVESSADKEVEVAVTSKLSGDVGDDGTEKADELGDKGDEHEGGEGGEGGEEGEDKEKKKKKKKKKGEKEEKKTKKPNKAIVKEMQQRLEQLRLEEERRKQEEEEKQRALEEAENRRLEKLRLEQERKERKKQKEKERIAKLKKEGKFLTKAQRQQQAKAQAMLDSMKKQGLIDIPALNQQEQDGVRKPVRYGTKKPKKQQQQQQQQDQEETAGMTEDLETTAEDQLIAKEDEDKKTDDQQDVNDADADEQGDKAEEEEEEEEEEEVKDSWDVDSDDEPETQSQDIKAPDTVKVEVKELAEGKAESEGESEESDESEEESESEDEEDEDEEEGSESEEESEEEDKKTETVYERVQKRRVRAEANRSTDNLRSPVICVLGHVDTGKTKILDKIRHSNVQDGEAGGITQQIGATMVPVDAIREQTKMIKDFQDFDIKLPGLLIIDTPGHESFSNLRSRGSSLCDMAVLVVDIMHGLEPQTIESINLLKKKKTPFIVALNKVDRLFEWKRGPNSGIVDTVKKQKRNTKQEFDERVQVVLKEFSEQALNAALFYNNPDPRTYVSLVPTSAHTGDGMGDLISQVVRLTQTKLAQRLSFSEELESMVLEVKALPGLGTTIDVILVNGKLKEGDTIIVAGIEGPIVTQIRALLTPQPLKELRVKNQYINHKELCGAQGVKIAAKDLEKALAGIPLYAAQQQDEVDYFKNEVSTFLRDTLQSIKLSDRGVYVQASTLGSLEALLEFLRTEKIPYSGVNIGPVHKKDIMKCSTMLEHDGQYAVILAFDVRIEREAQEMADSLGVKIFSADIIYHLFDKFTAYRDELKQKKREEFKHIAVFPCKLRILPQHIFNSRGPIVMGVSVEAGVVKEGTPIAVPSKEFLEVGVVTGIEANHKPLPEARKGMEVCVKIESPAGEAPKMYGRHFDHTDLLVSKISRESIDAVKNYFREDLQKSDWQLMIELKKLFEIL</sequence>
<feature type="compositionally biased region" description="Basic residues" evidence="8">
    <location>
        <begin position="418"/>
        <end position="429"/>
    </location>
</feature>
<dbReference type="InterPro" id="IPR000795">
    <property type="entry name" value="T_Tr_GTP-bd_dom"/>
</dbReference>
<protein>
    <recommendedName>
        <fullName evidence="2">Eukaryotic translation initiation factor 5B</fullName>
    </recommendedName>
    <alternativeName>
        <fullName evidence="7">Translation initiation factor IF-2</fullName>
    </alternativeName>
</protein>
<feature type="region of interest" description="Disordered" evidence="8">
    <location>
        <begin position="1"/>
        <end position="582"/>
    </location>
</feature>
<dbReference type="CDD" id="cd01887">
    <property type="entry name" value="IF2_eIF5B"/>
    <property type="match status" value="1"/>
</dbReference>
<feature type="compositionally biased region" description="Basic and acidic residues" evidence="8">
    <location>
        <begin position="154"/>
        <end position="171"/>
    </location>
</feature>
<dbReference type="InterPro" id="IPR005225">
    <property type="entry name" value="Small_GTP-bd"/>
</dbReference>
<name>A0ABN8R5D4_9CNID</name>
<accession>A0ABN8R5D4</accession>
<dbReference type="InterPro" id="IPR015760">
    <property type="entry name" value="TIF_IF2"/>
</dbReference>
<feature type="compositionally biased region" description="Low complexity" evidence="8">
    <location>
        <begin position="175"/>
        <end position="187"/>
    </location>
</feature>
<dbReference type="Gene3D" id="3.40.50.300">
    <property type="entry name" value="P-loop containing nucleotide triphosphate hydrolases"/>
    <property type="match status" value="1"/>
</dbReference>
<evidence type="ECO:0000313" key="11">
    <source>
        <dbReference type="Proteomes" id="UP001159427"/>
    </source>
</evidence>
<feature type="compositionally biased region" description="Basic and acidic residues" evidence="8">
    <location>
        <begin position="457"/>
        <end position="469"/>
    </location>
</feature>
<feature type="compositionally biased region" description="Basic and acidic residues" evidence="8">
    <location>
        <begin position="517"/>
        <end position="536"/>
    </location>
</feature>
<dbReference type="PROSITE" id="PS51722">
    <property type="entry name" value="G_TR_2"/>
    <property type="match status" value="1"/>
</dbReference>
<evidence type="ECO:0000256" key="8">
    <source>
        <dbReference type="SAM" id="MobiDB-lite"/>
    </source>
</evidence>
<feature type="compositionally biased region" description="Basic and acidic residues" evidence="8">
    <location>
        <begin position="311"/>
        <end position="378"/>
    </location>
</feature>
<dbReference type="Pfam" id="PF11987">
    <property type="entry name" value="IF-2"/>
    <property type="match status" value="1"/>
</dbReference>
<dbReference type="InterPro" id="IPR029459">
    <property type="entry name" value="EFTU-type"/>
</dbReference>
<proteinExistence type="inferred from homology"/>
<keyword evidence="11" id="KW-1185">Reference proteome</keyword>
<feature type="compositionally biased region" description="Acidic residues" evidence="8">
    <location>
        <begin position="537"/>
        <end position="572"/>
    </location>
</feature>
<dbReference type="InterPro" id="IPR023115">
    <property type="entry name" value="TIF_IF2_dom3"/>
</dbReference>
<dbReference type="InterPro" id="IPR027417">
    <property type="entry name" value="P-loop_NTPase"/>
</dbReference>
<keyword evidence="3" id="KW-0396">Initiation factor</keyword>
<dbReference type="PANTHER" id="PTHR43381">
    <property type="entry name" value="TRANSLATION INITIATION FACTOR IF-2-RELATED"/>
    <property type="match status" value="1"/>
</dbReference>
<keyword evidence="6" id="KW-0342">GTP-binding</keyword>
<keyword evidence="5" id="KW-0648">Protein biosynthesis</keyword>
<dbReference type="EMBL" id="CALNXI010001670">
    <property type="protein sequence ID" value="CAH3174549.1"/>
    <property type="molecule type" value="Genomic_DNA"/>
</dbReference>
<dbReference type="InterPro" id="IPR009000">
    <property type="entry name" value="Transl_B-barrel_sf"/>
</dbReference>
<feature type="compositionally biased region" description="Low complexity" evidence="8">
    <location>
        <begin position="109"/>
        <end position="124"/>
    </location>
</feature>
<dbReference type="Proteomes" id="UP001159427">
    <property type="component" value="Unassembled WGS sequence"/>
</dbReference>
<dbReference type="PANTHER" id="PTHR43381:SF4">
    <property type="entry name" value="EUKARYOTIC TRANSLATION INITIATION FACTOR 5B"/>
    <property type="match status" value="1"/>
</dbReference>
<dbReference type="PRINTS" id="PR00315">
    <property type="entry name" value="ELONGATNFCT"/>
</dbReference>
<dbReference type="SUPFAM" id="SSF52540">
    <property type="entry name" value="P-loop containing nucleoside triphosphate hydrolases"/>
    <property type="match status" value="1"/>
</dbReference>
<reference evidence="10 11" key="1">
    <citation type="submission" date="2022-05" db="EMBL/GenBank/DDBJ databases">
        <authorList>
            <consortium name="Genoscope - CEA"/>
            <person name="William W."/>
        </authorList>
    </citation>
    <scope>NUCLEOTIDE SEQUENCE [LARGE SCALE GENOMIC DNA]</scope>
</reference>
<feature type="compositionally biased region" description="Basic and acidic residues" evidence="8">
    <location>
        <begin position="188"/>
        <end position="242"/>
    </location>
</feature>
<feature type="compositionally biased region" description="Acidic residues" evidence="8">
    <location>
        <begin position="470"/>
        <end position="510"/>
    </location>
</feature>
<evidence type="ECO:0000313" key="10">
    <source>
        <dbReference type="EMBL" id="CAH3174549.1"/>
    </source>
</evidence>
<dbReference type="Pfam" id="PF14578">
    <property type="entry name" value="GTP_EFTU_D4"/>
    <property type="match status" value="1"/>
</dbReference>
<dbReference type="NCBIfam" id="NF003078">
    <property type="entry name" value="PRK04004.1"/>
    <property type="match status" value="1"/>
</dbReference>
<evidence type="ECO:0000256" key="2">
    <source>
        <dbReference type="ARBA" id="ARBA00013824"/>
    </source>
</evidence>
<evidence type="ECO:0000256" key="5">
    <source>
        <dbReference type="ARBA" id="ARBA00022917"/>
    </source>
</evidence>
<evidence type="ECO:0000256" key="4">
    <source>
        <dbReference type="ARBA" id="ARBA00022741"/>
    </source>
</evidence>
<feature type="domain" description="Tr-type G" evidence="9">
    <location>
        <begin position="600"/>
        <end position="817"/>
    </location>
</feature>
<evidence type="ECO:0000259" key="9">
    <source>
        <dbReference type="PROSITE" id="PS51722"/>
    </source>
</evidence>
<dbReference type="SUPFAM" id="SSF52156">
    <property type="entry name" value="Initiation factor IF2/eIF5b, domain 3"/>
    <property type="match status" value="1"/>
</dbReference>
<dbReference type="InterPro" id="IPR036925">
    <property type="entry name" value="TIF_IF2_dom3_sf"/>
</dbReference>
<feature type="compositionally biased region" description="Basic and acidic residues" evidence="8">
    <location>
        <begin position="23"/>
        <end position="44"/>
    </location>
</feature>
<dbReference type="Gene3D" id="3.40.50.10050">
    <property type="entry name" value="Translation initiation factor IF- 2, domain 3"/>
    <property type="match status" value="1"/>
</dbReference>
<gene>
    <name evidence="10" type="ORF">PEVE_00009622</name>
</gene>
<dbReference type="CDD" id="cd03703">
    <property type="entry name" value="aeIF5B_II"/>
    <property type="match status" value="1"/>
</dbReference>
<dbReference type="Gene3D" id="2.40.30.10">
    <property type="entry name" value="Translation factors"/>
    <property type="match status" value="2"/>
</dbReference>
<keyword evidence="4" id="KW-0547">Nucleotide-binding</keyword>
<organism evidence="10 11">
    <name type="scientific">Porites evermanni</name>
    <dbReference type="NCBI Taxonomy" id="104178"/>
    <lineage>
        <taxon>Eukaryota</taxon>
        <taxon>Metazoa</taxon>
        <taxon>Cnidaria</taxon>
        <taxon>Anthozoa</taxon>
        <taxon>Hexacorallia</taxon>
        <taxon>Scleractinia</taxon>
        <taxon>Fungiina</taxon>
        <taxon>Poritidae</taxon>
        <taxon>Porites</taxon>
    </lineage>
</organism>
<feature type="compositionally biased region" description="Basic and acidic residues" evidence="8">
    <location>
        <begin position="85"/>
        <end position="94"/>
    </location>
</feature>
<comment type="caution">
    <text evidence="10">The sequence shown here is derived from an EMBL/GenBank/DDBJ whole genome shotgun (WGS) entry which is preliminary data.</text>
</comment>
<dbReference type="CDD" id="cd16266">
    <property type="entry name" value="IF2_aeIF5B_IV"/>
    <property type="match status" value="1"/>
</dbReference>
<evidence type="ECO:0000256" key="1">
    <source>
        <dbReference type="ARBA" id="ARBA00007733"/>
    </source>
</evidence>
<dbReference type="NCBIfam" id="TIGR00231">
    <property type="entry name" value="small_GTP"/>
    <property type="match status" value="1"/>
</dbReference>
<dbReference type="Pfam" id="PF00009">
    <property type="entry name" value="GTP_EFTU"/>
    <property type="match status" value="1"/>
</dbReference>
<comment type="similarity">
    <text evidence="1">Belongs to the TRAFAC class translation factor GTPase superfamily. Classic translation factor GTPase family. IF-2 subfamily.</text>
</comment>